<reference evidence="4" key="1">
    <citation type="submission" date="2023-08" db="EMBL/GenBank/DDBJ databases">
        <authorList>
            <person name="Alioto T."/>
            <person name="Alioto T."/>
            <person name="Gomez Garrido J."/>
        </authorList>
    </citation>
    <scope>NUCLEOTIDE SEQUENCE</scope>
</reference>
<protein>
    <submittedName>
        <fullName evidence="4">---NA</fullName>
    </submittedName>
</protein>
<evidence type="ECO:0000256" key="2">
    <source>
        <dbReference type="SAM" id="SignalP"/>
    </source>
</evidence>
<evidence type="ECO:0000259" key="3">
    <source>
        <dbReference type="PROSITE" id="PS50835"/>
    </source>
</evidence>
<dbReference type="Gene3D" id="2.60.40.10">
    <property type="entry name" value="Immunoglobulins"/>
    <property type="match status" value="1"/>
</dbReference>
<dbReference type="Pfam" id="PF13927">
    <property type="entry name" value="Ig_3"/>
    <property type="match status" value="1"/>
</dbReference>
<gene>
    <name evidence="4" type="ORF">OCTVUL_1B030484</name>
</gene>
<keyword evidence="1" id="KW-0472">Membrane</keyword>
<feature type="chain" id="PRO_5041454537" evidence="2">
    <location>
        <begin position="29"/>
        <end position="373"/>
    </location>
</feature>
<keyword evidence="1" id="KW-1133">Transmembrane helix</keyword>
<evidence type="ECO:0000313" key="4">
    <source>
        <dbReference type="EMBL" id="CAI9733710.1"/>
    </source>
</evidence>
<evidence type="ECO:0000313" key="5">
    <source>
        <dbReference type="Proteomes" id="UP001162480"/>
    </source>
</evidence>
<dbReference type="InterPro" id="IPR003599">
    <property type="entry name" value="Ig_sub"/>
</dbReference>
<dbReference type="AlphaFoldDB" id="A0AA36BFY4"/>
<proteinExistence type="predicted"/>
<dbReference type="PROSITE" id="PS50835">
    <property type="entry name" value="IG_LIKE"/>
    <property type="match status" value="1"/>
</dbReference>
<evidence type="ECO:0000256" key="1">
    <source>
        <dbReference type="SAM" id="Phobius"/>
    </source>
</evidence>
<dbReference type="Proteomes" id="UP001162480">
    <property type="component" value="Chromosome 15"/>
</dbReference>
<dbReference type="SUPFAM" id="SSF48726">
    <property type="entry name" value="Immunoglobulin"/>
    <property type="match status" value="1"/>
</dbReference>
<feature type="signal peptide" evidence="2">
    <location>
        <begin position="1"/>
        <end position="28"/>
    </location>
</feature>
<organism evidence="4 5">
    <name type="scientific">Octopus vulgaris</name>
    <name type="common">Common octopus</name>
    <dbReference type="NCBI Taxonomy" id="6645"/>
    <lineage>
        <taxon>Eukaryota</taxon>
        <taxon>Metazoa</taxon>
        <taxon>Spiralia</taxon>
        <taxon>Lophotrochozoa</taxon>
        <taxon>Mollusca</taxon>
        <taxon>Cephalopoda</taxon>
        <taxon>Coleoidea</taxon>
        <taxon>Octopodiformes</taxon>
        <taxon>Octopoda</taxon>
        <taxon>Incirrata</taxon>
        <taxon>Octopodidae</taxon>
        <taxon>Octopus</taxon>
    </lineage>
</organism>
<keyword evidence="2" id="KW-0732">Signal</keyword>
<dbReference type="EMBL" id="OX597828">
    <property type="protein sequence ID" value="CAI9733710.1"/>
    <property type="molecule type" value="Genomic_DNA"/>
</dbReference>
<keyword evidence="1" id="KW-0812">Transmembrane</keyword>
<dbReference type="SMART" id="SM00408">
    <property type="entry name" value="IGc2"/>
    <property type="match status" value="1"/>
</dbReference>
<dbReference type="CDD" id="cd00096">
    <property type="entry name" value="Ig"/>
    <property type="match status" value="1"/>
</dbReference>
<dbReference type="InterPro" id="IPR007110">
    <property type="entry name" value="Ig-like_dom"/>
</dbReference>
<feature type="domain" description="Ig-like" evidence="3">
    <location>
        <begin position="216"/>
        <end position="320"/>
    </location>
</feature>
<feature type="transmembrane region" description="Helical" evidence="1">
    <location>
        <begin position="329"/>
        <end position="354"/>
    </location>
</feature>
<dbReference type="InterPro" id="IPR013783">
    <property type="entry name" value="Ig-like_fold"/>
</dbReference>
<name>A0AA36BFY4_OCTVU</name>
<dbReference type="SMART" id="SM00409">
    <property type="entry name" value="IG"/>
    <property type="match status" value="1"/>
</dbReference>
<dbReference type="InterPro" id="IPR036179">
    <property type="entry name" value="Ig-like_dom_sf"/>
</dbReference>
<dbReference type="InterPro" id="IPR003598">
    <property type="entry name" value="Ig_sub2"/>
</dbReference>
<accession>A0AA36BFY4</accession>
<keyword evidence="5" id="KW-1185">Reference proteome</keyword>
<sequence>MERSVNMFCSLVLLSIAHLLLLVVDVYGTNSNPHEENMFVRTSPPPSHHKSSSLIDCMDSPCAKVTTQTESVTTKTEFINNIGKTRQELISENERSNNISIEKPHKLTVESPQMLYLHQPRRGVRRYRQVREEKRVAKNNTFKSIPNETKKMHFETNLSKSRRPTTNTRNITRQKIQSVIEESAATTLVASATVTVLTFDNTSEIGLDQFYDDMAPTNIYFVKKPPNRDASEIGNTLTYDCEVDTSNLTVNPEIYWTIPGGEEMEKKVTEDLYAGDFRKDIFVTSNHSLVIKNVRREHKGIYRCVVTVGQHTKIVSVALSVNKKTKFELLIRLVVGFSAALVIIVVFGSLWIVLRFLKNRKSRYIQCNLHESL</sequence>